<dbReference type="Proteomes" id="UP000515121">
    <property type="component" value="Unplaced"/>
</dbReference>
<proteinExistence type="predicted"/>
<dbReference type="InterPro" id="IPR004158">
    <property type="entry name" value="DUF247_pln"/>
</dbReference>
<keyword evidence="1" id="KW-1185">Reference proteome</keyword>
<name>A0A6P5X2W9_DURZI</name>
<dbReference type="PANTHER" id="PTHR31549">
    <property type="entry name" value="PROTEIN, PUTATIVE (DUF247)-RELATED-RELATED"/>
    <property type="match status" value="1"/>
</dbReference>
<protein>
    <submittedName>
        <fullName evidence="2">Uncharacterized protein LOC111279461</fullName>
    </submittedName>
</protein>
<dbReference type="AlphaFoldDB" id="A0A6P5X2W9"/>
<organism evidence="1 2">
    <name type="scientific">Durio zibethinus</name>
    <name type="common">Durian</name>
    <dbReference type="NCBI Taxonomy" id="66656"/>
    <lineage>
        <taxon>Eukaryota</taxon>
        <taxon>Viridiplantae</taxon>
        <taxon>Streptophyta</taxon>
        <taxon>Embryophyta</taxon>
        <taxon>Tracheophyta</taxon>
        <taxon>Spermatophyta</taxon>
        <taxon>Magnoliopsida</taxon>
        <taxon>eudicotyledons</taxon>
        <taxon>Gunneridae</taxon>
        <taxon>Pentapetalae</taxon>
        <taxon>rosids</taxon>
        <taxon>malvids</taxon>
        <taxon>Malvales</taxon>
        <taxon>Malvaceae</taxon>
        <taxon>Helicteroideae</taxon>
        <taxon>Durio</taxon>
    </lineage>
</organism>
<evidence type="ECO:0000313" key="1">
    <source>
        <dbReference type="Proteomes" id="UP000515121"/>
    </source>
</evidence>
<dbReference type="OrthoDB" id="1849062at2759"/>
<dbReference type="Pfam" id="PF03140">
    <property type="entry name" value="DUF247"/>
    <property type="match status" value="1"/>
</dbReference>
<accession>A0A6P5X2W9</accession>
<gene>
    <name evidence="2" type="primary">LOC111279461</name>
</gene>
<reference evidence="2" key="1">
    <citation type="submission" date="2025-08" db="UniProtKB">
        <authorList>
            <consortium name="RefSeq"/>
        </authorList>
    </citation>
    <scope>IDENTIFICATION</scope>
    <source>
        <tissue evidence="2">Fruit stalk</tissue>
    </source>
</reference>
<dbReference type="PANTHER" id="PTHR31549:SF87">
    <property type="match status" value="1"/>
</dbReference>
<dbReference type="KEGG" id="dzi:111279461"/>
<dbReference type="GeneID" id="111279461"/>
<dbReference type="RefSeq" id="XP_022722171.1">
    <property type="nucleotide sequence ID" value="XM_022866436.1"/>
</dbReference>
<sequence>MASDEGNPEEVRIPMPEIEQSDFMREQRMELDSAFLELQNRRRGVSQITKPLIQRVTPRLVGVIKEDFKKYFEPRMVAFGPLHHGNPKFDWGERMKRLFVALFIGENQTTEDALFHKIKEEIEDLRKYYNPDDINYYDDDELSWMFFVDGCTVLYTVYYALYGEWEKSFTSDMLDLMTFAILDLFLLENQLPYRVLEILIGSTIDPMMWEQSIAEFITDNLMTNIPGARKSLQLDEKDYAHLLDGLRTELLTGIVQQNSWGVIGRFLLWSGNKAKHRRLFRSIMDLKESGIQVSPNMTCNLQNISFHCNILGSLKMPLLVLDESTASKFMNLVALEKCPDFDNDYARLAPNLRGIICFDPKASRFYPTKGASLYKWYQSGHQSTVVGVTKCYTVELWESLSATRWSGVILVLWMDSA</sequence>
<evidence type="ECO:0000313" key="2">
    <source>
        <dbReference type="RefSeq" id="XP_022722171.1"/>
    </source>
</evidence>